<evidence type="ECO:0008006" key="4">
    <source>
        <dbReference type="Google" id="ProtNLM"/>
    </source>
</evidence>
<keyword evidence="3" id="KW-1185">Reference proteome</keyword>
<organism evidence="2 3">
    <name type="scientific">Gossypium tomentosum</name>
    <name type="common">Hawaiian cotton</name>
    <name type="synonym">Gossypium sandvicense</name>
    <dbReference type="NCBI Taxonomy" id="34277"/>
    <lineage>
        <taxon>Eukaryota</taxon>
        <taxon>Viridiplantae</taxon>
        <taxon>Streptophyta</taxon>
        <taxon>Embryophyta</taxon>
        <taxon>Tracheophyta</taxon>
        <taxon>Spermatophyta</taxon>
        <taxon>Magnoliopsida</taxon>
        <taxon>eudicotyledons</taxon>
        <taxon>Gunneridae</taxon>
        <taxon>Pentapetalae</taxon>
        <taxon>rosids</taxon>
        <taxon>malvids</taxon>
        <taxon>Malvales</taxon>
        <taxon>Malvaceae</taxon>
        <taxon>Malvoideae</taxon>
        <taxon>Gossypium</taxon>
    </lineage>
</organism>
<protein>
    <recommendedName>
        <fullName evidence="4">Reverse transcriptase RNase H-like domain-containing protein</fullName>
    </recommendedName>
</protein>
<accession>A0A5D2KTJ8</accession>
<dbReference type="Proteomes" id="UP000322667">
    <property type="component" value="Chromosome D05"/>
</dbReference>
<gene>
    <name evidence="2" type="ORF">ES332_D05G091400v1</name>
</gene>
<feature type="region of interest" description="Disordered" evidence="1">
    <location>
        <begin position="136"/>
        <end position="227"/>
    </location>
</feature>
<evidence type="ECO:0000256" key="1">
    <source>
        <dbReference type="SAM" id="MobiDB-lite"/>
    </source>
</evidence>
<evidence type="ECO:0000313" key="3">
    <source>
        <dbReference type="Proteomes" id="UP000322667"/>
    </source>
</evidence>
<feature type="compositionally biased region" description="Polar residues" evidence="1">
    <location>
        <begin position="185"/>
        <end position="194"/>
    </location>
</feature>
<reference evidence="2 3" key="1">
    <citation type="submission" date="2019-07" db="EMBL/GenBank/DDBJ databases">
        <title>WGS assembly of Gossypium tomentosum.</title>
        <authorList>
            <person name="Chen Z.J."/>
            <person name="Sreedasyam A."/>
            <person name="Ando A."/>
            <person name="Song Q."/>
            <person name="De L."/>
            <person name="Hulse-Kemp A."/>
            <person name="Ding M."/>
            <person name="Ye W."/>
            <person name="Kirkbride R."/>
            <person name="Jenkins J."/>
            <person name="Plott C."/>
            <person name="Lovell J."/>
            <person name="Lin Y.-M."/>
            <person name="Vaughn R."/>
            <person name="Liu B."/>
            <person name="Li W."/>
            <person name="Simpson S."/>
            <person name="Scheffler B."/>
            <person name="Saski C."/>
            <person name="Grover C."/>
            <person name="Hu G."/>
            <person name="Conover J."/>
            <person name="Carlson J."/>
            <person name="Shu S."/>
            <person name="Boston L."/>
            <person name="Williams M."/>
            <person name="Peterson D."/>
            <person name="Mcgee K."/>
            <person name="Jones D."/>
            <person name="Wendel J."/>
            <person name="Stelly D."/>
            <person name="Grimwood J."/>
            <person name="Schmutz J."/>
        </authorList>
    </citation>
    <scope>NUCLEOTIDE SEQUENCE [LARGE SCALE GENOMIC DNA]</scope>
    <source>
        <strain evidence="2">7179.01</strain>
    </source>
</reference>
<feature type="compositionally biased region" description="Polar residues" evidence="1">
    <location>
        <begin position="138"/>
        <end position="161"/>
    </location>
</feature>
<name>A0A5D2KTJ8_GOSTO</name>
<evidence type="ECO:0000313" key="2">
    <source>
        <dbReference type="EMBL" id="TYH70036.1"/>
    </source>
</evidence>
<feature type="compositionally biased region" description="Polar residues" evidence="1">
    <location>
        <begin position="206"/>
        <end position="227"/>
    </location>
</feature>
<dbReference type="EMBL" id="CM017627">
    <property type="protein sequence ID" value="TYH70036.1"/>
    <property type="molecule type" value="Genomic_DNA"/>
</dbReference>
<sequence>MNSLENFKIHYLDKPSLTLRTDCQATISFFNRISNHKPSRIRWLGFTDYITGLGIPVKFEHIKGEDNKLADSLSRLISLIVFDTECQRDPEILQLTQAMSERCLYIAAGKSSREQRQKLDAIVACTLSYLINKRHSCPGQQESPSASLTTTVTSWKPSNLEPSKISRRPSAMSRKSREGRKRILQGQQLKTTGPATGYHTPEPLTASWSQGHGESRTYSGTFTQSRG</sequence>
<proteinExistence type="predicted"/>
<dbReference type="AlphaFoldDB" id="A0A5D2KTJ8"/>